<dbReference type="Pfam" id="PF07727">
    <property type="entry name" value="RVT_2"/>
    <property type="match status" value="1"/>
</dbReference>
<proteinExistence type="predicted"/>
<dbReference type="InterPro" id="IPR013103">
    <property type="entry name" value="RVT_2"/>
</dbReference>
<dbReference type="Proteomes" id="UP000236161">
    <property type="component" value="Unassembled WGS sequence"/>
</dbReference>
<evidence type="ECO:0000259" key="1">
    <source>
        <dbReference type="Pfam" id="PF07727"/>
    </source>
</evidence>
<dbReference type="AlphaFoldDB" id="A0A2I0ACZ5"/>
<name>A0A2I0ACZ5_9ASPA</name>
<dbReference type="EMBL" id="KZ451998">
    <property type="protein sequence ID" value="PKA53386.1"/>
    <property type="molecule type" value="Genomic_DNA"/>
</dbReference>
<feature type="domain" description="Reverse transcriptase Ty1/copia-type" evidence="1">
    <location>
        <begin position="14"/>
        <end position="112"/>
    </location>
</feature>
<sequence>MIAMQKELNQLTCNDVSELVAQPSNHPIIGTKCVFKNKFTDQGKIIRNKAHLAAKSYNQVERINFNETFAPVARLEVIRHLLAYSSINDFKLFQIISNYCFINDKVYVEQPQVHKFRFSKLCISSKKGFAQFKTSP</sequence>
<keyword evidence="3" id="KW-1185">Reference proteome</keyword>
<dbReference type="STRING" id="1088818.A0A2I0ACZ5"/>
<organism evidence="2 3">
    <name type="scientific">Apostasia shenzhenica</name>
    <dbReference type="NCBI Taxonomy" id="1088818"/>
    <lineage>
        <taxon>Eukaryota</taxon>
        <taxon>Viridiplantae</taxon>
        <taxon>Streptophyta</taxon>
        <taxon>Embryophyta</taxon>
        <taxon>Tracheophyta</taxon>
        <taxon>Spermatophyta</taxon>
        <taxon>Magnoliopsida</taxon>
        <taxon>Liliopsida</taxon>
        <taxon>Asparagales</taxon>
        <taxon>Orchidaceae</taxon>
        <taxon>Apostasioideae</taxon>
        <taxon>Apostasia</taxon>
    </lineage>
</organism>
<evidence type="ECO:0000313" key="2">
    <source>
        <dbReference type="EMBL" id="PKA53386.1"/>
    </source>
</evidence>
<protein>
    <submittedName>
        <fullName evidence="2">Putative mitochondrial protein</fullName>
    </submittedName>
</protein>
<reference evidence="2 3" key="1">
    <citation type="journal article" date="2017" name="Nature">
        <title>The Apostasia genome and the evolution of orchids.</title>
        <authorList>
            <person name="Zhang G.Q."/>
            <person name="Liu K.W."/>
            <person name="Li Z."/>
            <person name="Lohaus R."/>
            <person name="Hsiao Y.Y."/>
            <person name="Niu S.C."/>
            <person name="Wang J.Y."/>
            <person name="Lin Y.C."/>
            <person name="Xu Q."/>
            <person name="Chen L.J."/>
            <person name="Yoshida K."/>
            <person name="Fujiwara S."/>
            <person name="Wang Z.W."/>
            <person name="Zhang Y.Q."/>
            <person name="Mitsuda N."/>
            <person name="Wang M."/>
            <person name="Liu G.H."/>
            <person name="Pecoraro L."/>
            <person name="Huang H.X."/>
            <person name="Xiao X.J."/>
            <person name="Lin M."/>
            <person name="Wu X.Y."/>
            <person name="Wu W.L."/>
            <person name="Chen Y.Y."/>
            <person name="Chang S.B."/>
            <person name="Sakamoto S."/>
            <person name="Ohme-Takagi M."/>
            <person name="Yagi M."/>
            <person name="Zeng S.J."/>
            <person name="Shen C.Y."/>
            <person name="Yeh C.M."/>
            <person name="Luo Y.B."/>
            <person name="Tsai W.C."/>
            <person name="Van de Peer Y."/>
            <person name="Liu Z.J."/>
        </authorList>
    </citation>
    <scope>NUCLEOTIDE SEQUENCE [LARGE SCALE GENOMIC DNA]</scope>
    <source>
        <strain evidence="3">cv. Shenzhen</strain>
        <tissue evidence="2">Stem</tissue>
    </source>
</reference>
<accession>A0A2I0ACZ5</accession>
<evidence type="ECO:0000313" key="3">
    <source>
        <dbReference type="Proteomes" id="UP000236161"/>
    </source>
</evidence>
<gene>
    <name evidence="2" type="ORF">AXF42_Ash012328</name>
</gene>
<dbReference type="OrthoDB" id="1930494at2759"/>